<gene>
    <name evidence="1" type="ORF">C7B65_10140</name>
</gene>
<dbReference type="OrthoDB" id="571431at2"/>
<dbReference type="InterPro" id="IPR010261">
    <property type="entry name" value="Tir_chaperone"/>
</dbReference>
<accession>A0A2T1DGR5</accession>
<comment type="caution">
    <text evidence="1">The sequence shown here is derived from an EMBL/GenBank/DDBJ whole genome shotgun (WGS) entry which is preliminary data.</text>
</comment>
<sequence length="188" mass="21467">MIQEEIAKTLTDSFGASVQTSDANSYQVETDQFRVLVLLSDDQSWLRILVPIVPAQDAQPYLAELLEANFDTTQEVRYALHQEVLWGVFQHSLAGLTIADFTTAIQRLIALRELGIDTGFSTFAEKRIRQIIQAAKRQGQSLELTMKTLDRFYQEGMMGEMEMGARSREDVLAAWQRQLERLWPDVEP</sequence>
<dbReference type="CDD" id="cd16364">
    <property type="entry name" value="T3SC_I-like"/>
    <property type="match status" value="1"/>
</dbReference>
<reference evidence="1 2" key="1">
    <citation type="submission" date="2018-02" db="EMBL/GenBank/DDBJ databases">
        <authorList>
            <person name="Cohen D.B."/>
            <person name="Kent A.D."/>
        </authorList>
    </citation>
    <scope>NUCLEOTIDE SEQUENCE [LARGE SCALE GENOMIC DNA]</scope>
    <source>
        <strain evidence="1 2">ULC007</strain>
    </source>
</reference>
<dbReference type="SUPFAM" id="SSF69635">
    <property type="entry name" value="Type III secretory system chaperone-like"/>
    <property type="match status" value="1"/>
</dbReference>
<keyword evidence="2" id="KW-1185">Reference proteome</keyword>
<reference evidence="1 2" key="2">
    <citation type="submission" date="2018-03" db="EMBL/GenBank/DDBJ databases">
        <title>The ancient ancestry and fast evolution of plastids.</title>
        <authorList>
            <person name="Moore K.R."/>
            <person name="Magnabosco C."/>
            <person name="Momper L."/>
            <person name="Gold D.A."/>
            <person name="Bosak T."/>
            <person name="Fournier G.P."/>
        </authorList>
    </citation>
    <scope>NUCLEOTIDE SEQUENCE [LARGE SCALE GENOMIC DNA]</scope>
    <source>
        <strain evidence="1 2">ULC007</strain>
    </source>
</reference>
<name>A0A2T1DGR5_9CYAN</name>
<dbReference type="STRING" id="1920490.GCA_001895925_00199"/>
<dbReference type="Pfam" id="PF05932">
    <property type="entry name" value="CesT"/>
    <property type="match status" value="1"/>
</dbReference>
<dbReference type="AlphaFoldDB" id="A0A2T1DGR5"/>
<proteinExistence type="predicted"/>
<evidence type="ECO:0000313" key="2">
    <source>
        <dbReference type="Proteomes" id="UP000238634"/>
    </source>
</evidence>
<dbReference type="RefSeq" id="WP_073071772.1">
    <property type="nucleotide sequence ID" value="NZ_MPPI01000012.1"/>
</dbReference>
<dbReference type="GO" id="GO:0030254">
    <property type="term" value="P:protein secretion by the type III secretion system"/>
    <property type="evidence" value="ECO:0007669"/>
    <property type="project" value="InterPro"/>
</dbReference>
<protein>
    <recommendedName>
        <fullName evidence="3">YbjN domain-containing protein</fullName>
    </recommendedName>
</protein>
<dbReference type="Proteomes" id="UP000238634">
    <property type="component" value="Unassembled WGS sequence"/>
</dbReference>
<dbReference type="EMBL" id="PVWG01000009">
    <property type="protein sequence ID" value="PSB19647.1"/>
    <property type="molecule type" value="Genomic_DNA"/>
</dbReference>
<evidence type="ECO:0000313" key="1">
    <source>
        <dbReference type="EMBL" id="PSB19647.1"/>
    </source>
</evidence>
<dbReference type="Gene3D" id="3.30.1460.10">
    <property type="match status" value="1"/>
</dbReference>
<evidence type="ECO:0008006" key="3">
    <source>
        <dbReference type="Google" id="ProtNLM"/>
    </source>
</evidence>
<organism evidence="1 2">
    <name type="scientific">Phormidesmis priestleyi ULC007</name>
    <dbReference type="NCBI Taxonomy" id="1920490"/>
    <lineage>
        <taxon>Bacteria</taxon>
        <taxon>Bacillati</taxon>
        <taxon>Cyanobacteriota</taxon>
        <taxon>Cyanophyceae</taxon>
        <taxon>Leptolyngbyales</taxon>
        <taxon>Leptolyngbyaceae</taxon>
        <taxon>Phormidesmis</taxon>
    </lineage>
</organism>